<dbReference type="Pfam" id="PF00894">
    <property type="entry name" value="Luteo_coat"/>
    <property type="match status" value="1"/>
</dbReference>
<dbReference type="EMBL" id="KY686298">
    <property type="protein sequence ID" value="ART34492.1"/>
    <property type="molecule type" value="Genomic_RNA"/>
</dbReference>
<proteinExistence type="predicted"/>
<reference evidence="5" key="1">
    <citation type="submission" date="2017-03" db="EMBL/GenBank/DDBJ databases">
        <title>Complete nucleotide sequence of a highly divergent isolate of cherry-associated luteovius (ChALV) isolated from peach in South Korea.</title>
        <authorList>
            <person name="Igori D."/>
            <person name="Lim S."/>
            <person name="Baek D."/>
            <person name="Cho I.-S."/>
            <person name="Moon J.S."/>
        </authorList>
    </citation>
    <scope>NUCLEOTIDE SEQUENCE</scope>
    <source>
        <strain evidence="5">SK</strain>
    </source>
</reference>
<evidence type="ECO:0000256" key="4">
    <source>
        <dbReference type="SAM" id="MobiDB-lite"/>
    </source>
</evidence>
<sequence>MPTKKGKGKGKKGKKNGKGRNSGANAKSVVVNVQSGGRGRTGRSASGGNRVAGSGPGDHSNRFSFTVDDLHSASSGILKFGPNLSQYTNFSNGILKSFHEYKITNLTVKYVSYASSITSGAFAIEIDTSRKQTDLKSRIISFPVSKGFSRGFQARVLRGLLWHPTSEDQFWLVYKGNGKSTDIAGQFVISFNVNFQGPC</sequence>
<dbReference type="PRINTS" id="PR00915">
    <property type="entry name" value="LUTEOGP1COAT"/>
</dbReference>
<feature type="compositionally biased region" description="Basic residues" evidence="4">
    <location>
        <begin position="1"/>
        <end position="18"/>
    </location>
</feature>
<dbReference type="InterPro" id="IPR001517">
    <property type="entry name" value="Luteo_coat"/>
</dbReference>
<dbReference type="GO" id="GO:0005198">
    <property type="term" value="F:structural molecule activity"/>
    <property type="evidence" value="ECO:0007669"/>
    <property type="project" value="InterPro"/>
</dbReference>
<evidence type="ECO:0000256" key="2">
    <source>
        <dbReference type="ARBA" id="ARBA00022561"/>
    </source>
</evidence>
<name>A0A1Y0B8H7_9TOMB</name>
<comment type="subcellular location">
    <subcellularLocation>
        <location evidence="1">Virion</location>
    </subcellularLocation>
</comment>
<evidence type="ECO:0000256" key="3">
    <source>
        <dbReference type="ARBA" id="ARBA00022844"/>
    </source>
</evidence>
<evidence type="ECO:0000313" key="5">
    <source>
        <dbReference type="EMBL" id="ART34492.1"/>
    </source>
</evidence>
<accession>A0A1Y0B8H7</accession>
<dbReference type="GO" id="GO:0019028">
    <property type="term" value="C:viral capsid"/>
    <property type="evidence" value="ECO:0007669"/>
    <property type="project" value="UniProtKB-KW"/>
</dbReference>
<feature type="region of interest" description="Disordered" evidence="4">
    <location>
        <begin position="1"/>
        <end position="60"/>
    </location>
</feature>
<keyword evidence="2 5" id="KW-0167">Capsid protein</keyword>
<organism evidence="5">
    <name type="scientific">Cherry-associated luteovirus</name>
    <dbReference type="NCBI Taxonomy" id="1912598"/>
    <lineage>
        <taxon>Viruses</taxon>
        <taxon>Riboviria</taxon>
        <taxon>Orthornavirae</taxon>
        <taxon>Kitrinoviricota</taxon>
        <taxon>Tolucaviricetes</taxon>
        <taxon>Tolivirales</taxon>
        <taxon>Tombusviridae</taxon>
        <taxon>Regressovirinae</taxon>
        <taxon>Luteovirus</taxon>
        <taxon>Luteovirus avii</taxon>
    </lineage>
</organism>
<keyword evidence="3" id="KW-0946">Virion</keyword>
<evidence type="ECO:0000256" key="1">
    <source>
        <dbReference type="ARBA" id="ARBA00004328"/>
    </source>
</evidence>
<protein>
    <submittedName>
        <fullName evidence="5">Coat protein P3</fullName>
    </submittedName>
</protein>